<dbReference type="OrthoDB" id="200954at2759"/>
<evidence type="ECO:0000256" key="2">
    <source>
        <dbReference type="ARBA" id="ARBA00006939"/>
    </source>
</evidence>
<dbReference type="AlphaFoldDB" id="A0A3S5BL48"/>
<dbReference type="GO" id="GO:0140410">
    <property type="term" value="F:monoatomic cation:bicarbonate symporter activity"/>
    <property type="evidence" value="ECO:0007669"/>
    <property type="project" value="TreeGrafter"/>
</dbReference>
<dbReference type="EMBL" id="CAAALY010095486">
    <property type="protein sequence ID" value="VEL28496.1"/>
    <property type="molecule type" value="Genomic_DNA"/>
</dbReference>
<organism evidence="6 7">
    <name type="scientific">Protopolystoma xenopodis</name>
    <dbReference type="NCBI Taxonomy" id="117903"/>
    <lineage>
        <taxon>Eukaryota</taxon>
        <taxon>Metazoa</taxon>
        <taxon>Spiralia</taxon>
        <taxon>Lophotrochozoa</taxon>
        <taxon>Platyhelminthes</taxon>
        <taxon>Monogenea</taxon>
        <taxon>Polyopisthocotylea</taxon>
        <taxon>Polystomatidea</taxon>
        <taxon>Polystomatidae</taxon>
        <taxon>Protopolystoma</taxon>
    </lineage>
</organism>
<keyword evidence="3" id="KW-0812">Transmembrane</keyword>
<gene>
    <name evidence="6" type="ORF">PXEA_LOCUS21936</name>
</gene>
<proteinExistence type="inferred from homology"/>
<dbReference type="GO" id="GO:0005385">
    <property type="term" value="F:zinc ion transmembrane transporter activity"/>
    <property type="evidence" value="ECO:0007669"/>
    <property type="project" value="TreeGrafter"/>
</dbReference>
<comment type="similarity">
    <text evidence="2">Belongs to the ZIP transporter (TC 2.A.5) family.</text>
</comment>
<dbReference type="GO" id="GO:0005886">
    <property type="term" value="C:plasma membrane"/>
    <property type="evidence" value="ECO:0007669"/>
    <property type="project" value="TreeGrafter"/>
</dbReference>
<sequence>MPSISSIRRCCRWRCCHLRFRRLSHLAPLAWMIVFGDGLHNLMDGLSIGVAFRERIGAGLSVSLGILCEELPHELGV</sequence>
<evidence type="ECO:0000256" key="3">
    <source>
        <dbReference type="ARBA" id="ARBA00022692"/>
    </source>
</evidence>
<keyword evidence="4" id="KW-1133">Transmembrane helix</keyword>
<dbReference type="GO" id="GO:0030003">
    <property type="term" value="P:intracellular monoatomic cation homeostasis"/>
    <property type="evidence" value="ECO:0007669"/>
    <property type="project" value="TreeGrafter"/>
</dbReference>
<evidence type="ECO:0000256" key="4">
    <source>
        <dbReference type="ARBA" id="ARBA00022989"/>
    </source>
</evidence>
<evidence type="ECO:0000256" key="1">
    <source>
        <dbReference type="ARBA" id="ARBA00004141"/>
    </source>
</evidence>
<evidence type="ECO:0000256" key="5">
    <source>
        <dbReference type="ARBA" id="ARBA00023136"/>
    </source>
</evidence>
<accession>A0A3S5BL48</accession>
<dbReference type="Pfam" id="PF02535">
    <property type="entry name" value="Zip"/>
    <property type="match status" value="1"/>
</dbReference>
<keyword evidence="7" id="KW-1185">Reference proteome</keyword>
<comment type="subcellular location">
    <subcellularLocation>
        <location evidence="1">Membrane</location>
        <topology evidence="1">Multi-pass membrane protein</topology>
    </subcellularLocation>
</comment>
<dbReference type="PANTHER" id="PTHR12191">
    <property type="entry name" value="SOLUTE CARRIER FAMILY 39"/>
    <property type="match status" value="1"/>
</dbReference>
<comment type="caution">
    <text evidence="6">The sequence shown here is derived from an EMBL/GenBank/DDBJ whole genome shotgun (WGS) entry which is preliminary data.</text>
</comment>
<dbReference type="PANTHER" id="PTHR12191:SF37">
    <property type="entry name" value="ZINC TRANSPORTER FOI"/>
    <property type="match status" value="1"/>
</dbReference>
<evidence type="ECO:0000313" key="7">
    <source>
        <dbReference type="Proteomes" id="UP000784294"/>
    </source>
</evidence>
<dbReference type="InterPro" id="IPR003689">
    <property type="entry name" value="ZIP"/>
</dbReference>
<dbReference type="GO" id="GO:0071578">
    <property type="term" value="P:zinc ion import across plasma membrane"/>
    <property type="evidence" value="ECO:0007669"/>
    <property type="project" value="TreeGrafter"/>
</dbReference>
<reference evidence="6" key="1">
    <citation type="submission" date="2018-11" db="EMBL/GenBank/DDBJ databases">
        <authorList>
            <consortium name="Pathogen Informatics"/>
        </authorList>
    </citation>
    <scope>NUCLEOTIDE SEQUENCE</scope>
</reference>
<name>A0A3S5BL48_9PLAT</name>
<dbReference type="Proteomes" id="UP000784294">
    <property type="component" value="Unassembled WGS sequence"/>
</dbReference>
<dbReference type="InterPro" id="IPR050799">
    <property type="entry name" value="ZIP_Transporter"/>
</dbReference>
<protein>
    <submittedName>
        <fullName evidence="6">Uncharacterized protein</fullName>
    </submittedName>
</protein>
<keyword evidence="5" id="KW-0472">Membrane</keyword>
<evidence type="ECO:0000313" key="6">
    <source>
        <dbReference type="EMBL" id="VEL28496.1"/>
    </source>
</evidence>